<reference evidence="1 2" key="1">
    <citation type="submission" date="2021-06" db="EMBL/GenBank/DDBJ databases">
        <title>Caerostris extrusa draft genome.</title>
        <authorList>
            <person name="Kono N."/>
            <person name="Arakawa K."/>
        </authorList>
    </citation>
    <scope>NUCLEOTIDE SEQUENCE [LARGE SCALE GENOMIC DNA]</scope>
</reference>
<dbReference type="AlphaFoldDB" id="A0AAV4TML0"/>
<evidence type="ECO:0000313" key="2">
    <source>
        <dbReference type="Proteomes" id="UP001054945"/>
    </source>
</evidence>
<evidence type="ECO:0000313" key="1">
    <source>
        <dbReference type="EMBL" id="GIY46731.1"/>
    </source>
</evidence>
<comment type="caution">
    <text evidence="1">The sequence shown here is derived from an EMBL/GenBank/DDBJ whole genome shotgun (WGS) entry which is preliminary data.</text>
</comment>
<sequence length="162" mass="18327">MSKLSIFSNLKDLSCFVWQAIILQIFAKQLKSVNALWDGLRRHVLADSYLPASDNIRRRSGCKVGVQGRVRVPNVGDRYGQLLPSHAWLGCIMDCGNVRDTLQCRGEVEFKLFRCVQDLRSTTTVTISCAVFKKINLQPNIQQQSTTMQDFEKNSAIHFSSC</sequence>
<accession>A0AAV4TML0</accession>
<organism evidence="1 2">
    <name type="scientific">Caerostris extrusa</name>
    <name type="common">Bark spider</name>
    <name type="synonym">Caerostris bankana</name>
    <dbReference type="NCBI Taxonomy" id="172846"/>
    <lineage>
        <taxon>Eukaryota</taxon>
        <taxon>Metazoa</taxon>
        <taxon>Ecdysozoa</taxon>
        <taxon>Arthropoda</taxon>
        <taxon>Chelicerata</taxon>
        <taxon>Arachnida</taxon>
        <taxon>Araneae</taxon>
        <taxon>Araneomorphae</taxon>
        <taxon>Entelegynae</taxon>
        <taxon>Araneoidea</taxon>
        <taxon>Araneidae</taxon>
        <taxon>Caerostris</taxon>
    </lineage>
</organism>
<keyword evidence="2" id="KW-1185">Reference proteome</keyword>
<gene>
    <name evidence="1" type="ORF">CEXT_169291</name>
</gene>
<proteinExistence type="predicted"/>
<dbReference type="EMBL" id="BPLR01011473">
    <property type="protein sequence ID" value="GIY46731.1"/>
    <property type="molecule type" value="Genomic_DNA"/>
</dbReference>
<name>A0AAV4TML0_CAEEX</name>
<dbReference type="Proteomes" id="UP001054945">
    <property type="component" value="Unassembled WGS sequence"/>
</dbReference>
<protein>
    <submittedName>
        <fullName evidence="1">Uncharacterized protein</fullName>
    </submittedName>
</protein>